<dbReference type="InterPro" id="IPR027417">
    <property type="entry name" value="P-loop_NTPase"/>
</dbReference>
<dbReference type="AlphaFoldDB" id="A0A0L0F1J0"/>
<dbReference type="GeneID" id="25917404"/>
<gene>
    <name evidence="1" type="ORF">SARC_16900</name>
</gene>
<feature type="non-terminal residue" evidence="1">
    <location>
        <position position="1"/>
    </location>
</feature>
<proteinExistence type="predicted"/>
<keyword evidence="2" id="KW-1185">Reference proteome</keyword>
<evidence type="ECO:0000313" key="1">
    <source>
        <dbReference type="EMBL" id="KNC70570.1"/>
    </source>
</evidence>
<evidence type="ECO:0000313" key="2">
    <source>
        <dbReference type="Proteomes" id="UP000054560"/>
    </source>
</evidence>
<dbReference type="Pfam" id="PF03215">
    <property type="entry name" value="Rad17"/>
    <property type="match status" value="1"/>
</dbReference>
<reference evidence="1 2" key="1">
    <citation type="submission" date="2011-02" db="EMBL/GenBank/DDBJ databases">
        <title>The Genome Sequence of Sphaeroforma arctica JP610.</title>
        <authorList>
            <consortium name="The Broad Institute Genome Sequencing Platform"/>
            <person name="Russ C."/>
            <person name="Cuomo C."/>
            <person name="Young S.K."/>
            <person name="Zeng Q."/>
            <person name="Gargeya S."/>
            <person name="Alvarado L."/>
            <person name="Berlin A."/>
            <person name="Chapman S.B."/>
            <person name="Chen Z."/>
            <person name="Freedman E."/>
            <person name="Gellesch M."/>
            <person name="Goldberg J."/>
            <person name="Griggs A."/>
            <person name="Gujja S."/>
            <person name="Heilman E."/>
            <person name="Heiman D."/>
            <person name="Howarth C."/>
            <person name="Mehta T."/>
            <person name="Neiman D."/>
            <person name="Pearson M."/>
            <person name="Roberts A."/>
            <person name="Saif S."/>
            <person name="Shea T."/>
            <person name="Shenoy N."/>
            <person name="Sisk P."/>
            <person name="Stolte C."/>
            <person name="Sykes S."/>
            <person name="White J."/>
            <person name="Yandava C."/>
            <person name="Burger G."/>
            <person name="Gray M.W."/>
            <person name="Holland P.W.H."/>
            <person name="King N."/>
            <person name="Lang F.B.F."/>
            <person name="Roger A.J."/>
            <person name="Ruiz-Trillo I."/>
            <person name="Haas B."/>
            <person name="Nusbaum C."/>
            <person name="Birren B."/>
        </authorList>
    </citation>
    <scope>NUCLEOTIDE SEQUENCE [LARGE SCALE GENOMIC DNA]</scope>
    <source>
        <strain evidence="1 2">JP610</strain>
    </source>
</reference>
<sequence>HPGLLVLTGPTGVGKSATLRCLAKELDCDISEWIVPPQDDWNTVSRQWDMP</sequence>
<organism evidence="1 2">
    <name type="scientific">Sphaeroforma arctica JP610</name>
    <dbReference type="NCBI Taxonomy" id="667725"/>
    <lineage>
        <taxon>Eukaryota</taxon>
        <taxon>Ichthyosporea</taxon>
        <taxon>Ichthyophonida</taxon>
        <taxon>Sphaeroforma</taxon>
    </lineage>
</organism>
<name>A0A0L0F1J0_9EUKA</name>
<dbReference type="EMBL" id="KQ250781">
    <property type="protein sequence ID" value="KNC70570.1"/>
    <property type="molecule type" value="Genomic_DNA"/>
</dbReference>
<dbReference type="Proteomes" id="UP000054560">
    <property type="component" value="Unassembled WGS sequence"/>
</dbReference>
<accession>A0A0L0F1J0</accession>
<dbReference type="SUPFAM" id="SSF52540">
    <property type="entry name" value="P-loop containing nucleoside triphosphate hydrolases"/>
    <property type="match status" value="1"/>
</dbReference>
<feature type="non-terminal residue" evidence="1">
    <location>
        <position position="51"/>
    </location>
</feature>
<dbReference type="Gene3D" id="3.40.50.300">
    <property type="entry name" value="P-loop containing nucleotide triphosphate hydrolases"/>
    <property type="match status" value="1"/>
</dbReference>
<protein>
    <submittedName>
        <fullName evidence="1">Uncharacterized protein</fullName>
    </submittedName>
</protein>
<dbReference type="RefSeq" id="XP_014144472.1">
    <property type="nucleotide sequence ID" value="XM_014288997.1"/>
</dbReference>